<dbReference type="OrthoDB" id="2143199at2759"/>
<keyword evidence="3" id="KW-0732">Signal</keyword>
<reference evidence="9" key="1">
    <citation type="submission" date="2016-06" db="EMBL/GenBank/DDBJ databases">
        <title>Parallel loss of symbiosis genes in relatives of nitrogen-fixing non-legume Parasponia.</title>
        <authorList>
            <person name="Van Velzen R."/>
            <person name="Holmer R."/>
            <person name="Bu F."/>
            <person name="Rutten L."/>
            <person name="Van Zeijl A."/>
            <person name="Liu W."/>
            <person name="Santuari L."/>
            <person name="Cao Q."/>
            <person name="Sharma T."/>
            <person name="Shen D."/>
            <person name="Roswanjaya Y."/>
            <person name="Wardhani T."/>
            <person name="Kalhor M.S."/>
            <person name="Jansen J."/>
            <person name="Van den Hoogen J."/>
            <person name="Gungor B."/>
            <person name="Hartog M."/>
            <person name="Hontelez J."/>
            <person name="Verver J."/>
            <person name="Yang W.-C."/>
            <person name="Schijlen E."/>
            <person name="Repin R."/>
            <person name="Schilthuizen M."/>
            <person name="Schranz E."/>
            <person name="Heidstra R."/>
            <person name="Miyata K."/>
            <person name="Fedorova E."/>
            <person name="Kohlen W."/>
            <person name="Bisseling T."/>
            <person name="Smit S."/>
            <person name="Geurts R."/>
        </authorList>
    </citation>
    <scope>NUCLEOTIDE SEQUENCE [LARGE SCALE GENOMIC DNA]</scope>
    <source>
        <strain evidence="9">cv. RG33-2</strain>
    </source>
</reference>
<feature type="region of interest" description="Disordered" evidence="6">
    <location>
        <begin position="159"/>
        <end position="203"/>
    </location>
</feature>
<dbReference type="Proteomes" id="UP000237000">
    <property type="component" value="Unassembled WGS sequence"/>
</dbReference>
<gene>
    <name evidence="8" type="ORF">TorRG33x02_067780</name>
</gene>
<dbReference type="Pfam" id="PF12819">
    <property type="entry name" value="Malectin_like"/>
    <property type="match status" value="1"/>
</dbReference>
<evidence type="ECO:0000256" key="2">
    <source>
        <dbReference type="ARBA" id="ARBA00022692"/>
    </source>
</evidence>
<dbReference type="InParanoid" id="A0A2P5FHL5"/>
<evidence type="ECO:0000256" key="5">
    <source>
        <dbReference type="ARBA" id="ARBA00023136"/>
    </source>
</evidence>
<keyword evidence="5" id="KW-0472">Membrane</keyword>
<dbReference type="InterPro" id="IPR024788">
    <property type="entry name" value="Malectin-like_Carb-bd_dom"/>
</dbReference>
<protein>
    <submittedName>
        <fullName evidence="8">Malectin-like carbohydrate-binding domain containing protein</fullName>
    </submittedName>
</protein>
<evidence type="ECO:0000259" key="7">
    <source>
        <dbReference type="Pfam" id="PF12819"/>
    </source>
</evidence>
<sequence>MPLAEPFFFTNELTIATRDLVGFGSINEVPVPVYINVYFSEVYNDLNPSKRRRFQIYIDDVPYLDAIIPPNGSVTQVTIIGINVSHKTYVVLKGTPDSNLPPSINAIEVYRVSGTPNYGPVTVKTSDGSRLDLLVRAIEELRLSSPVRVQFANLSFNSLSPSTTSSDSLNPITAESLPTSSQALSHGPRPSRPQPSQALSPLV</sequence>
<name>A0A2P5FHL5_TREOI</name>
<keyword evidence="2" id="KW-0812">Transmembrane</keyword>
<evidence type="ECO:0000313" key="9">
    <source>
        <dbReference type="Proteomes" id="UP000237000"/>
    </source>
</evidence>
<feature type="compositionally biased region" description="Polar residues" evidence="6">
    <location>
        <begin position="194"/>
        <end position="203"/>
    </location>
</feature>
<dbReference type="GO" id="GO:0016020">
    <property type="term" value="C:membrane"/>
    <property type="evidence" value="ECO:0007669"/>
    <property type="project" value="UniProtKB-SubCell"/>
</dbReference>
<evidence type="ECO:0000256" key="4">
    <source>
        <dbReference type="ARBA" id="ARBA00022989"/>
    </source>
</evidence>
<keyword evidence="4" id="KW-1133">Transmembrane helix</keyword>
<evidence type="ECO:0000313" key="8">
    <source>
        <dbReference type="EMBL" id="PON97311.1"/>
    </source>
</evidence>
<comment type="subcellular location">
    <subcellularLocation>
        <location evidence="1">Membrane</location>
        <topology evidence="1">Single-pass membrane protein</topology>
    </subcellularLocation>
</comment>
<feature type="compositionally biased region" description="Low complexity" evidence="6">
    <location>
        <begin position="159"/>
        <end position="171"/>
    </location>
</feature>
<evidence type="ECO:0000256" key="3">
    <source>
        <dbReference type="ARBA" id="ARBA00022729"/>
    </source>
</evidence>
<accession>A0A2P5FHL5</accession>
<comment type="caution">
    <text evidence="8">The sequence shown here is derived from an EMBL/GenBank/DDBJ whole genome shotgun (WGS) entry which is preliminary data.</text>
</comment>
<organism evidence="8 9">
    <name type="scientific">Trema orientale</name>
    <name type="common">Charcoal tree</name>
    <name type="synonym">Celtis orientalis</name>
    <dbReference type="NCBI Taxonomy" id="63057"/>
    <lineage>
        <taxon>Eukaryota</taxon>
        <taxon>Viridiplantae</taxon>
        <taxon>Streptophyta</taxon>
        <taxon>Embryophyta</taxon>
        <taxon>Tracheophyta</taxon>
        <taxon>Spermatophyta</taxon>
        <taxon>Magnoliopsida</taxon>
        <taxon>eudicotyledons</taxon>
        <taxon>Gunneridae</taxon>
        <taxon>Pentapetalae</taxon>
        <taxon>rosids</taxon>
        <taxon>fabids</taxon>
        <taxon>Rosales</taxon>
        <taxon>Cannabaceae</taxon>
        <taxon>Trema</taxon>
    </lineage>
</organism>
<proteinExistence type="predicted"/>
<dbReference type="EMBL" id="JXTC01000032">
    <property type="protein sequence ID" value="PON97311.1"/>
    <property type="molecule type" value="Genomic_DNA"/>
</dbReference>
<keyword evidence="9" id="KW-1185">Reference proteome</keyword>
<dbReference type="AlphaFoldDB" id="A0A2P5FHL5"/>
<feature type="domain" description="Malectin-like" evidence="7">
    <location>
        <begin position="27"/>
        <end position="112"/>
    </location>
</feature>
<evidence type="ECO:0000256" key="6">
    <source>
        <dbReference type="SAM" id="MobiDB-lite"/>
    </source>
</evidence>
<evidence type="ECO:0000256" key="1">
    <source>
        <dbReference type="ARBA" id="ARBA00004167"/>
    </source>
</evidence>